<keyword evidence="5" id="KW-1185">Reference proteome</keyword>
<dbReference type="Proteomes" id="UP000273270">
    <property type="component" value="Chromosome"/>
</dbReference>
<dbReference type="RefSeq" id="WP_123876850.1">
    <property type="nucleotide sequence ID" value="NZ_CP033920.1"/>
</dbReference>
<dbReference type="EMBL" id="UFVQ01000003">
    <property type="protein sequence ID" value="STD07665.1"/>
    <property type="molecule type" value="Genomic_DNA"/>
</dbReference>
<accession>A0A3G6M2K8</accession>
<evidence type="ECO:0000313" key="4">
    <source>
        <dbReference type="Proteomes" id="UP000255224"/>
    </source>
</evidence>
<dbReference type="AlphaFoldDB" id="A0A376EFS2"/>
<name>A0A376EFS2_CHRCU</name>
<dbReference type="KEGG" id="ccau:EG346_02140"/>
<proteinExistence type="predicted"/>
<evidence type="ECO:0000313" key="2">
    <source>
        <dbReference type="EMBL" id="AZA47069.1"/>
    </source>
</evidence>
<dbReference type="EMBL" id="CP033920">
    <property type="protein sequence ID" value="AZA47069.1"/>
    <property type="molecule type" value="Genomic_DNA"/>
</dbReference>
<evidence type="ECO:0000313" key="3">
    <source>
        <dbReference type="EMBL" id="STD07665.1"/>
    </source>
</evidence>
<reference evidence="5" key="2">
    <citation type="submission" date="2018-11" db="EMBL/GenBank/DDBJ databases">
        <title>Proposal to divide the Flavobacteriaceae and reorganize its genera based on Amino Acid Identity values calculated from whole genome sequences.</title>
        <authorList>
            <person name="Nicholson A.C."/>
            <person name="Gulvik C.A."/>
            <person name="Whitney A.M."/>
            <person name="Humrighouse B.W."/>
            <person name="Bell M."/>
            <person name="Holmes B."/>
            <person name="Steigerwalt A.G."/>
            <person name="Villarma A."/>
            <person name="Sheth M."/>
            <person name="Batra D."/>
            <person name="Pryor J."/>
            <person name="Bernardet J.-F."/>
            <person name="Hugo C."/>
            <person name="Kampfer P."/>
            <person name="Newman J."/>
            <person name="McQuiston J.R."/>
        </authorList>
    </citation>
    <scope>NUCLEOTIDE SEQUENCE [LARGE SCALE GENOMIC DNA]</scope>
    <source>
        <strain evidence="5">G0188</strain>
    </source>
</reference>
<organism evidence="3 4">
    <name type="scientific">Chryseobacterium carnipullorum</name>
    <dbReference type="NCBI Taxonomy" id="1124835"/>
    <lineage>
        <taxon>Bacteria</taxon>
        <taxon>Pseudomonadati</taxon>
        <taxon>Bacteroidota</taxon>
        <taxon>Flavobacteriia</taxon>
        <taxon>Flavobacteriales</taxon>
        <taxon>Weeksellaceae</taxon>
        <taxon>Chryseobacterium group</taxon>
        <taxon>Chryseobacterium</taxon>
    </lineage>
</organism>
<reference evidence="2" key="3">
    <citation type="submission" date="2018-11" db="EMBL/GenBank/DDBJ databases">
        <title>Proposal to divide the Flavobacteriaceae and reorganize its genera based on Amino Acid Identity values calculated from whole genome sequences.</title>
        <authorList>
            <person name="Nicholson A.C."/>
            <person name="Gulvik C.A."/>
            <person name="Whitney A.M."/>
            <person name="Humrighouse B.W."/>
            <person name="Bell M."/>
            <person name="Holmes B."/>
            <person name="Steigerwalt A."/>
            <person name="Villarma A."/>
            <person name="Sheth M."/>
            <person name="Batra D."/>
            <person name="Pryor J."/>
            <person name="Bernardet J.-F."/>
            <person name="Hugo C."/>
            <person name="Kampfer P."/>
            <person name="Newman J."/>
            <person name="Mcquiston J.R."/>
        </authorList>
    </citation>
    <scope>NUCLEOTIDE SEQUENCE [LARGE SCALE GENOMIC DNA]</scope>
    <source>
        <strain evidence="2">G0188</strain>
    </source>
</reference>
<accession>A0A376EFS2</accession>
<dbReference type="Proteomes" id="UP000255224">
    <property type="component" value="Unassembled WGS sequence"/>
</dbReference>
<protein>
    <submittedName>
        <fullName evidence="3">Uncharacterized protein</fullName>
    </submittedName>
</protein>
<gene>
    <name evidence="2" type="ORF">EG346_02140</name>
    <name evidence="3" type="ORF">NCTC13533_04270</name>
</gene>
<sequence length="66" mass="7856">MKKYFLFITTGSIILFLNSCREHDTYTDETEKYVTDQNTFKRDSTVAKKIGETDPPKDRDNWRMSQ</sequence>
<dbReference type="OrthoDB" id="1263417at2"/>
<evidence type="ECO:0000313" key="5">
    <source>
        <dbReference type="Proteomes" id="UP000273270"/>
    </source>
</evidence>
<feature type="region of interest" description="Disordered" evidence="1">
    <location>
        <begin position="45"/>
        <end position="66"/>
    </location>
</feature>
<evidence type="ECO:0000256" key="1">
    <source>
        <dbReference type="SAM" id="MobiDB-lite"/>
    </source>
</evidence>
<reference evidence="3 4" key="1">
    <citation type="submission" date="2018-06" db="EMBL/GenBank/DDBJ databases">
        <authorList>
            <consortium name="Pathogen Informatics"/>
            <person name="Doyle S."/>
        </authorList>
    </citation>
    <scope>NUCLEOTIDE SEQUENCE [LARGE SCALE GENOMIC DNA]</scope>
    <source>
        <strain evidence="3 4">NCTC13533</strain>
    </source>
</reference>